<evidence type="ECO:0000313" key="1">
    <source>
        <dbReference type="EMBL" id="TKW16717.1"/>
    </source>
</evidence>
<proteinExistence type="predicted"/>
<dbReference type="EMBL" id="CM016556">
    <property type="protein sequence ID" value="TKW16717.1"/>
    <property type="molecule type" value="Genomic_DNA"/>
</dbReference>
<reference evidence="1" key="1">
    <citation type="submission" date="2019-03" db="EMBL/GenBank/DDBJ databases">
        <title>WGS assembly of Setaria viridis.</title>
        <authorList>
            <person name="Huang P."/>
            <person name="Jenkins J."/>
            <person name="Grimwood J."/>
            <person name="Barry K."/>
            <person name="Healey A."/>
            <person name="Mamidi S."/>
            <person name="Sreedasyam A."/>
            <person name="Shu S."/>
            <person name="Feldman M."/>
            <person name="Wu J."/>
            <person name="Yu Y."/>
            <person name="Chen C."/>
            <person name="Johnson J."/>
            <person name="Rokhsar D."/>
            <person name="Baxter I."/>
            <person name="Schmutz J."/>
            <person name="Brutnell T."/>
            <person name="Kellogg E."/>
        </authorList>
    </citation>
    <scope>NUCLEOTIDE SEQUENCE [LARGE SCALE GENOMIC DNA]</scope>
</reference>
<keyword evidence="2" id="KW-1185">Reference proteome</keyword>
<dbReference type="Gramene" id="TKW16717">
    <property type="protein sequence ID" value="TKW16717"/>
    <property type="gene ID" value="SEVIR_5G317550v2"/>
</dbReference>
<dbReference type="AlphaFoldDB" id="A0A4U6UZG2"/>
<gene>
    <name evidence="1" type="ORF">SEVIR_5G317550v2</name>
</gene>
<sequence>MSRFGRLFMRKDERGVSSLKSTWHSYQVP</sequence>
<protein>
    <submittedName>
        <fullName evidence="1">Uncharacterized protein</fullName>
    </submittedName>
</protein>
<evidence type="ECO:0000313" key="2">
    <source>
        <dbReference type="Proteomes" id="UP000298652"/>
    </source>
</evidence>
<accession>A0A4U6UZG2</accession>
<dbReference type="Proteomes" id="UP000298652">
    <property type="component" value="Chromosome 5"/>
</dbReference>
<organism evidence="1 2">
    <name type="scientific">Setaria viridis</name>
    <name type="common">Green bristlegrass</name>
    <name type="synonym">Setaria italica subsp. viridis</name>
    <dbReference type="NCBI Taxonomy" id="4556"/>
    <lineage>
        <taxon>Eukaryota</taxon>
        <taxon>Viridiplantae</taxon>
        <taxon>Streptophyta</taxon>
        <taxon>Embryophyta</taxon>
        <taxon>Tracheophyta</taxon>
        <taxon>Spermatophyta</taxon>
        <taxon>Magnoliopsida</taxon>
        <taxon>Liliopsida</taxon>
        <taxon>Poales</taxon>
        <taxon>Poaceae</taxon>
        <taxon>PACMAD clade</taxon>
        <taxon>Panicoideae</taxon>
        <taxon>Panicodae</taxon>
        <taxon>Paniceae</taxon>
        <taxon>Cenchrinae</taxon>
        <taxon>Setaria</taxon>
    </lineage>
</organism>
<name>A0A4U6UZG2_SETVI</name>